<dbReference type="AlphaFoldDB" id="A0A8H5T2T1"/>
<dbReference type="SMART" id="SM00317">
    <property type="entry name" value="SET"/>
    <property type="match status" value="1"/>
</dbReference>
<evidence type="ECO:0000259" key="1">
    <source>
        <dbReference type="PROSITE" id="PS50280"/>
    </source>
</evidence>
<feature type="domain" description="SET" evidence="1">
    <location>
        <begin position="3"/>
        <end position="148"/>
    </location>
</feature>
<dbReference type="PANTHER" id="PTHR47332">
    <property type="entry name" value="SET DOMAIN-CONTAINING PROTEIN 5"/>
    <property type="match status" value="1"/>
</dbReference>
<dbReference type="InterPro" id="IPR046341">
    <property type="entry name" value="SET_dom_sf"/>
</dbReference>
<dbReference type="InterPro" id="IPR053185">
    <property type="entry name" value="SET_domain_protein"/>
</dbReference>
<protein>
    <submittedName>
        <fullName evidence="2">SET domain-containing protein</fullName>
    </submittedName>
</protein>
<dbReference type="SUPFAM" id="SSF82199">
    <property type="entry name" value="SET domain"/>
    <property type="match status" value="1"/>
</dbReference>
<comment type="caution">
    <text evidence="2">The sequence shown here is derived from an EMBL/GenBank/DDBJ whole genome shotgun (WGS) entry which is preliminary data.</text>
</comment>
<dbReference type="EMBL" id="JAAGWQ010000173">
    <property type="protein sequence ID" value="KAF5661806.1"/>
    <property type="molecule type" value="Genomic_DNA"/>
</dbReference>
<proteinExistence type="predicted"/>
<keyword evidence="3" id="KW-1185">Reference proteome</keyword>
<organism evidence="2 3">
    <name type="scientific">Fusarium heterosporum</name>
    <dbReference type="NCBI Taxonomy" id="42747"/>
    <lineage>
        <taxon>Eukaryota</taxon>
        <taxon>Fungi</taxon>
        <taxon>Dikarya</taxon>
        <taxon>Ascomycota</taxon>
        <taxon>Pezizomycotina</taxon>
        <taxon>Sordariomycetes</taxon>
        <taxon>Hypocreomycetidae</taxon>
        <taxon>Hypocreales</taxon>
        <taxon>Nectriaceae</taxon>
        <taxon>Fusarium</taxon>
        <taxon>Fusarium heterosporum species complex</taxon>
    </lineage>
</organism>
<dbReference type="OrthoDB" id="265717at2759"/>
<dbReference type="PANTHER" id="PTHR47332:SF4">
    <property type="entry name" value="SET DOMAIN-CONTAINING PROTEIN 5"/>
    <property type="match status" value="1"/>
</dbReference>
<dbReference type="Gene3D" id="2.170.270.10">
    <property type="entry name" value="SET domain"/>
    <property type="match status" value="1"/>
</dbReference>
<evidence type="ECO:0000313" key="3">
    <source>
        <dbReference type="Proteomes" id="UP000567885"/>
    </source>
</evidence>
<name>A0A8H5T2T1_FUSHE</name>
<accession>A0A8H5T2T1</accession>
<dbReference type="Pfam" id="PF00856">
    <property type="entry name" value="SET"/>
    <property type="match status" value="1"/>
</dbReference>
<dbReference type="PROSITE" id="PS50280">
    <property type="entry name" value="SET"/>
    <property type="match status" value="1"/>
</dbReference>
<evidence type="ECO:0000313" key="2">
    <source>
        <dbReference type="EMBL" id="KAF5661806.1"/>
    </source>
</evidence>
<reference evidence="2 3" key="1">
    <citation type="submission" date="2020-05" db="EMBL/GenBank/DDBJ databases">
        <title>Identification and distribution of gene clusters putatively required for synthesis of sphingolipid metabolism inhibitors in phylogenetically diverse species of the filamentous fungus Fusarium.</title>
        <authorList>
            <person name="Kim H.-S."/>
            <person name="Busman M."/>
            <person name="Brown D.W."/>
            <person name="Divon H."/>
            <person name="Uhlig S."/>
            <person name="Proctor R.H."/>
        </authorList>
    </citation>
    <scope>NUCLEOTIDE SEQUENCE [LARGE SCALE GENOMIC DNA]</scope>
    <source>
        <strain evidence="2 3">NRRL 20693</strain>
    </source>
</reference>
<sequence length="461" mass="52153">MPESARLCRIQDIPGKSLGLVAAAKIPKGTRILSEAPLLELSRNVRSMEHLRLDLADKLAALSEEQRQAYLSLQNSYTEDGPELGIARTNALPFGSNATRVGVFLDASRINHSCKQNAQNTWNERLQQLTIHAIQEIETGSEITIIYLSERGDYESRHHALQDKFRFNCICDLCSLPVAERKVSDRRLIEIQALDHFINDGSAVFHAPLKMLQRVQRLLHLLTCEGISDATVPRAYYDAFQIAITHGDQARAKIFAERALSARGLIEGYDSPEVEKLQKLSNDPSQHASHSLTTRLVSTIDEIPADIKDDDFEAWLWSEKSCNNQQFIQFRDEAAFPAFEDLPGEDDVDLDFFQTDDGFSYRPGRHWAFLGEITNAEFLFRLRLLVKDRRDQQIPVAFYTSQAGREVTPEMLKPGYTVVVLYAESHAFMDFSQGIRQEDQKTLKVMTTSNSSFGHANYLGL</sequence>
<dbReference type="Proteomes" id="UP000567885">
    <property type="component" value="Unassembled WGS sequence"/>
</dbReference>
<gene>
    <name evidence="2" type="ORF">FHETE_8270</name>
</gene>
<dbReference type="InterPro" id="IPR001214">
    <property type="entry name" value="SET_dom"/>
</dbReference>
<dbReference type="CDD" id="cd20071">
    <property type="entry name" value="SET_SMYD"/>
    <property type="match status" value="1"/>
</dbReference>